<feature type="transmembrane region" description="Helical" evidence="6">
    <location>
        <begin position="102"/>
        <end position="121"/>
    </location>
</feature>
<protein>
    <recommendedName>
        <fullName evidence="9">Bestrophin homolog</fullName>
    </recommendedName>
</protein>
<feature type="transmembrane region" description="Helical" evidence="6">
    <location>
        <begin position="300"/>
        <end position="321"/>
    </location>
</feature>
<proteinExistence type="inferred from homology"/>
<evidence type="ECO:0000256" key="2">
    <source>
        <dbReference type="ARBA" id="ARBA00022692"/>
    </source>
</evidence>
<dbReference type="Proteomes" id="UP001189429">
    <property type="component" value="Unassembled WGS sequence"/>
</dbReference>
<accession>A0ABN9X3F4</accession>
<organism evidence="7 8">
    <name type="scientific">Prorocentrum cordatum</name>
    <dbReference type="NCBI Taxonomy" id="2364126"/>
    <lineage>
        <taxon>Eukaryota</taxon>
        <taxon>Sar</taxon>
        <taxon>Alveolata</taxon>
        <taxon>Dinophyceae</taxon>
        <taxon>Prorocentrales</taxon>
        <taxon>Prorocentraceae</taxon>
        <taxon>Prorocentrum</taxon>
    </lineage>
</organism>
<dbReference type="PANTHER" id="PTHR10736">
    <property type="entry name" value="BESTROPHIN"/>
    <property type="match status" value="1"/>
</dbReference>
<keyword evidence="2 6" id="KW-0812">Transmembrane</keyword>
<dbReference type="EMBL" id="CAUYUJ010019571">
    <property type="protein sequence ID" value="CAK0892148.1"/>
    <property type="molecule type" value="Genomic_DNA"/>
</dbReference>
<evidence type="ECO:0000256" key="5">
    <source>
        <dbReference type="ARBA" id="ARBA00034769"/>
    </source>
</evidence>
<dbReference type="InterPro" id="IPR000615">
    <property type="entry name" value="Bestrophin"/>
</dbReference>
<comment type="similarity">
    <text evidence="5">Belongs to the anion channel-forming bestrophin (TC 1.A.46) family. Calcium-sensitive chloride channel subfamily.</text>
</comment>
<gene>
    <name evidence="7" type="ORF">PCOR1329_LOCUS71882</name>
</gene>
<feature type="transmembrane region" description="Helical" evidence="6">
    <location>
        <begin position="63"/>
        <end position="82"/>
    </location>
</feature>
<evidence type="ECO:0000256" key="3">
    <source>
        <dbReference type="ARBA" id="ARBA00022989"/>
    </source>
</evidence>
<evidence type="ECO:0000256" key="4">
    <source>
        <dbReference type="ARBA" id="ARBA00023136"/>
    </source>
</evidence>
<sequence length="388" mass="43415">MEKLEQATRSLAVIRKNYSLRDPHCRFDTNEEGITTLADYNVQKLTTMRVFFVTTGTALESPILWIEMSVIAIVYWGTFAVLMHFRWEGFSEFVGSDTDVRAFIEMFSTLIGLLLSFYTSLNIARWWSLRTQGVAGIAQGASKLTILLSQGVTRNTEILEAVRRYALGSLMLLFHKDEEDEKQLDFLVGREILTQSEADKLWQAGDGRCYPEALWVWLAHIVTRCHQAGLVDGPPHYCALLAAVDEGRTGASAIKTNMETPIPMGYVHLLGLMVKLHNVILAVLMALVSVKHAGNKDSVATIRAMFRCFFMPLLYNAILIINDELTDPFGKDVSDFPAHVLCRRLFDDVTSFVEMGDHLPEWIAKLDVKKEAAQRGGPRGSAQPVGAV</sequence>
<name>A0ABN9X3F4_9DINO</name>
<keyword evidence="3 6" id="KW-1133">Transmembrane helix</keyword>
<evidence type="ECO:0000256" key="1">
    <source>
        <dbReference type="ARBA" id="ARBA00004370"/>
    </source>
</evidence>
<keyword evidence="8" id="KW-1185">Reference proteome</keyword>
<evidence type="ECO:0008006" key="9">
    <source>
        <dbReference type="Google" id="ProtNLM"/>
    </source>
</evidence>
<evidence type="ECO:0000313" key="8">
    <source>
        <dbReference type="Proteomes" id="UP001189429"/>
    </source>
</evidence>
<comment type="caution">
    <text evidence="7">The sequence shown here is derived from an EMBL/GenBank/DDBJ whole genome shotgun (WGS) entry which is preliminary data.</text>
</comment>
<keyword evidence="4 6" id="KW-0472">Membrane</keyword>
<evidence type="ECO:0000313" key="7">
    <source>
        <dbReference type="EMBL" id="CAK0892148.1"/>
    </source>
</evidence>
<comment type="subcellular location">
    <subcellularLocation>
        <location evidence="1">Membrane</location>
    </subcellularLocation>
</comment>
<feature type="transmembrane region" description="Helical" evidence="6">
    <location>
        <begin position="265"/>
        <end position="288"/>
    </location>
</feature>
<reference evidence="7" key="1">
    <citation type="submission" date="2023-10" db="EMBL/GenBank/DDBJ databases">
        <authorList>
            <person name="Chen Y."/>
            <person name="Shah S."/>
            <person name="Dougan E. K."/>
            <person name="Thang M."/>
            <person name="Chan C."/>
        </authorList>
    </citation>
    <scope>NUCLEOTIDE SEQUENCE [LARGE SCALE GENOMIC DNA]</scope>
</reference>
<evidence type="ECO:0000256" key="6">
    <source>
        <dbReference type="SAM" id="Phobius"/>
    </source>
</evidence>
<dbReference type="InterPro" id="IPR021134">
    <property type="entry name" value="Bestrophin-like"/>
</dbReference>
<dbReference type="Pfam" id="PF01062">
    <property type="entry name" value="Bestrophin"/>
    <property type="match status" value="1"/>
</dbReference>
<dbReference type="PANTHER" id="PTHR10736:SF0">
    <property type="entry name" value="BESTROPHIN HOMOLOG"/>
    <property type="match status" value="1"/>
</dbReference>